<feature type="compositionally biased region" description="Low complexity" evidence="1">
    <location>
        <begin position="318"/>
        <end position="329"/>
    </location>
</feature>
<name>S7RN72_GLOTA</name>
<feature type="region of interest" description="Disordered" evidence="1">
    <location>
        <begin position="1"/>
        <end position="335"/>
    </location>
</feature>
<evidence type="ECO:0000256" key="1">
    <source>
        <dbReference type="SAM" id="MobiDB-lite"/>
    </source>
</evidence>
<dbReference type="RefSeq" id="XP_007865930.1">
    <property type="nucleotide sequence ID" value="XM_007867739.1"/>
</dbReference>
<feature type="compositionally biased region" description="Basic and acidic residues" evidence="1">
    <location>
        <begin position="125"/>
        <end position="137"/>
    </location>
</feature>
<feature type="compositionally biased region" description="Basic and acidic residues" evidence="1">
    <location>
        <begin position="196"/>
        <end position="224"/>
    </location>
</feature>
<gene>
    <name evidence="2" type="ORF">GLOTRDRAFT_111047</name>
</gene>
<proteinExistence type="predicted"/>
<dbReference type="KEGG" id="gtr:GLOTRDRAFT_111047"/>
<dbReference type="HOGENOM" id="CLU_806666_0_0_1"/>
<sequence>MDKMKNEGAQTPREVEDGVPRMEFQKESEAERREDKMCLDSVGVPGEHSEQPPQEAPRDSEMAVDRPETAAEGQSSEPRASQDQRDDSSAPTHQGEEGAVHNQSTSSEADVPHSPQVTSPAAVHAGDDGVEVEHIEEASVSQPSSMDVDEEEDLPEPPIKIKVEPADPEILASVAPEVNVEEPAGTEEAVVSSAGDESRPSAIEKDVPKDGGMEVDGDTHRVEDVPAASDLSKSDPSLEEPLTGGKDGMMEIDGQHSSQDESEATVQPAEPDTLPHAHQPVVQEPPEPPTTTAAEEVSSPLSEPETEAPRTPPPPPQVQVQGEQQKAQPLYNADERTMDEFVML</sequence>
<protein>
    <submittedName>
        <fullName evidence="2">Uncharacterized protein</fullName>
    </submittedName>
</protein>
<dbReference type="AlphaFoldDB" id="S7RN72"/>
<organism evidence="2 3">
    <name type="scientific">Gloeophyllum trabeum (strain ATCC 11539 / FP-39264 / Madison 617)</name>
    <name type="common">Brown rot fungus</name>
    <dbReference type="NCBI Taxonomy" id="670483"/>
    <lineage>
        <taxon>Eukaryota</taxon>
        <taxon>Fungi</taxon>
        <taxon>Dikarya</taxon>
        <taxon>Basidiomycota</taxon>
        <taxon>Agaricomycotina</taxon>
        <taxon>Agaricomycetes</taxon>
        <taxon>Gloeophyllales</taxon>
        <taxon>Gloeophyllaceae</taxon>
        <taxon>Gloeophyllum</taxon>
    </lineage>
</organism>
<dbReference type="Proteomes" id="UP000030669">
    <property type="component" value="Unassembled WGS sequence"/>
</dbReference>
<dbReference type="GeneID" id="19299325"/>
<evidence type="ECO:0000313" key="2">
    <source>
        <dbReference type="EMBL" id="EPQ55910.1"/>
    </source>
</evidence>
<feature type="compositionally biased region" description="Basic and acidic residues" evidence="1">
    <location>
        <begin position="56"/>
        <end position="69"/>
    </location>
</feature>
<accession>S7RN72</accession>
<reference evidence="2 3" key="1">
    <citation type="journal article" date="2012" name="Science">
        <title>The Paleozoic origin of enzymatic lignin decomposition reconstructed from 31 fungal genomes.</title>
        <authorList>
            <person name="Floudas D."/>
            <person name="Binder M."/>
            <person name="Riley R."/>
            <person name="Barry K."/>
            <person name="Blanchette R.A."/>
            <person name="Henrissat B."/>
            <person name="Martinez A.T."/>
            <person name="Otillar R."/>
            <person name="Spatafora J.W."/>
            <person name="Yadav J.S."/>
            <person name="Aerts A."/>
            <person name="Benoit I."/>
            <person name="Boyd A."/>
            <person name="Carlson A."/>
            <person name="Copeland A."/>
            <person name="Coutinho P.M."/>
            <person name="de Vries R.P."/>
            <person name="Ferreira P."/>
            <person name="Findley K."/>
            <person name="Foster B."/>
            <person name="Gaskell J."/>
            <person name="Glotzer D."/>
            <person name="Gorecki P."/>
            <person name="Heitman J."/>
            <person name="Hesse C."/>
            <person name="Hori C."/>
            <person name="Igarashi K."/>
            <person name="Jurgens J.A."/>
            <person name="Kallen N."/>
            <person name="Kersten P."/>
            <person name="Kohler A."/>
            <person name="Kuees U."/>
            <person name="Kumar T.K.A."/>
            <person name="Kuo A."/>
            <person name="LaButti K."/>
            <person name="Larrondo L.F."/>
            <person name="Lindquist E."/>
            <person name="Ling A."/>
            <person name="Lombard V."/>
            <person name="Lucas S."/>
            <person name="Lundell T."/>
            <person name="Martin R."/>
            <person name="McLaughlin D.J."/>
            <person name="Morgenstern I."/>
            <person name="Morin E."/>
            <person name="Murat C."/>
            <person name="Nagy L.G."/>
            <person name="Nolan M."/>
            <person name="Ohm R.A."/>
            <person name="Patyshakuliyeva A."/>
            <person name="Rokas A."/>
            <person name="Ruiz-Duenas F.J."/>
            <person name="Sabat G."/>
            <person name="Salamov A."/>
            <person name="Samejima M."/>
            <person name="Schmutz J."/>
            <person name="Slot J.C."/>
            <person name="St John F."/>
            <person name="Stenlid J."/>
            <person name="Sun H."/>
            <person name="Sun S."/>
            <person name="Syed K."/>
            <person name="Tsang A."/>
            <person name="Wiebenga A."/>
            <person name="Young D."/>
            <person name="Pisabarro A."/>
            <person name="Eastwood D.C."/>
            <person name="Martin F."/>
            <person name="Cullen D."/>
            <person name="Grigoriev I.V."/>
            <person name="Hibbett D.S."/>
        </authorList>
    </citation>
    <scope>NUCLEOTIDE SEQUENCE [LARGE SCALE GENOMIC DNA]</scope>
    <source>
        <strain evidence="2 3">ATCC 11539</strain>
    </source>
</reference>
<dbReference type="EMBL" id="KB469301">
    <property type="protein sequence ID" value="EPQ55910.1"/>
    <property type="molecule type" value="Genomic_DNA"/>
</dbReference>
<evidence type="ECO:0000313" key="3">
    <source>
        <dbReference type="Proteomes" id="UP000030669"/>
    </source>
</evidence>
<keyword evidence="3" id="KW-1185">Reference proteome</keyword>
<feature type="compositionally biased region" description="Basic and acidic residues" evidence="1">
    <location>
        <begin position="80"/>
        <end position="99"/>
    </location>
</feature>
<feature type="compositionally biased region" description="Basic and acidic residues" evidence="1">
    <location>
        <begin position="13"/>
        <end position="38"/>
    </location>
</feature>